<feature type="transmembrane region" description="Helical" evidence="6">
    <location>
        <begin position="37"/>
        <end position="55"/>
    </location>
</feature>
<dbReference type="PANTHER" id="PTHR31632:SF2">
    <property type="entry name" value="PLASMA MEMBRANE IRON PERMEASE"/>
    <property type="match status" value="1"/>
</dbReference>
<feature type="transmembrane region" description="Helical" evidence="6">
    <location>
        <begin position="144"/>
        <end position="163"/>
    </location>
</feature>
<organism evidence="7">
    <name type="scientific">marine metagenome</name>
    <dbReference type="NCBI Taxonomy" id="408172"/>
    <lineage>
        <taxon>unclassified sequences</taxon>
        <taxon>metagenomes</taxon>
        <taxon>ecological metagenomes</taxon>
    </lineage>
</organism>
<feature type="transmembrane region" description="Helical" evidence="6">
    <location>
        <begin position="288"/>
        <end position="305"/>
    </location>
</feature>
<reference evidence="7" key="1">
    <citation type="submission" date="2018-05" db="EMBL/GenBank/DDBJ databases">
        <authorList>
            <person name="Lanie J.A."/>
            <person name="Ng W.-L."/>
            <person name="Kazmierczak K.M."/>
            <person name="Andrzejewski T.M."/>
            <person name="Davidsen T.M."/>
            <person name="Wayne K.J."/>
            <person name="Tettelin H."/>
            <person name="Glass J.I."/>
            <person name="Rusch D."/>
            <person name="Podicherti R."/>
            <person name="Tsui H.-C.T."/>
            <person name="Winkler M.E."/>
        </authorList>
    </citation>
    <scope>NUCLEOTIDE SEQUENCE</scope>
</reference>
<feature type="non-terminal residue" evidence="7">
    <location>
        <position position="1"/>
    </location>
</feature>
<feature type="transmembrane region" description="Helical" evidence="6">
    <location>
        <begin position="175"/>
        <end position="194"/>
    </location>
</feature>
<dbReference type="EMBL" id="UINC01000451">
    <property type="protein sequence ID" value="SUZ55598.1"/>
    <property type="molecule type" value="Genomic_DNA"/>
</dbReference>
<gene>
    <name evidence="7" type="ORF">METZ01_LOCUS8452</name>
</gene>
<evidence type="ECO:0000256" key="2">
    <source>
        <dbReference type="ARBA" id="ARBA00008333"/>
    </source>
</evidence>
<evidence type="ECO:0000256" key="3">
    <source>
        <dbReference type="ARBA" id="ARBA00022692"/>
    </source>
</evidence>
<keyword evidence="3 6" id="KW-0812">Transmembrane</keyword>
<dbReference type="GO" id="GO:0015093">
    <property type="term" value="F:ferrous iron transmembrane transporter activity"/>
    <property type="evidence" value="ECO:0007669"/>
    <property type="project" value="TreeGrafter"/>
</dbReference>
<dbReference type="InterPro" id="IPR004923">
    <property type="entry name" value="FTR1/Fip1/EfeU"/>
</dbReference>
<evidence type="ECO:0000256" key="1">
    <source>
        <dbReference type="ARBA" id="ARBA00004141"/>
    </source>
</evidence>
<keyword evidence="5 6" id="KW-0472">Membrane</keyword>
<evidence type="ECO:0000256" key="6">
    <source>
        <dbReference type="SAM" id="Phobius"/>
    </source>
</evidence>
<name>A0A381NP31_9ZZZZ</name>
<dbReference type="Pfam" id="PF03239">
    <property type="entry name" value="FTR1"/>
    <property type="match status" value="1"/>
</dbReference>
<dbReference type="AlphaFoldDB" id="A0A381NP31"/>
<feature type="transmembrane region" description="Helical" evidence="6">
    <location>
        <begin position="75"/>
        <end position="94"/>
    </location>
</feature>
<evidence type="ECO:0000256" key="4">
    <source>
        <dbReference type="ARBA" id="ARBA00022989"/>
    </source>
</evidence>
<keyword evidence="4 6" id="KW-1133">Transmembrane helix</keyword>
<feature type="transmembrane region" description="Helical" evidence="6">
    <location>
        <begin position="6"/>
        <end position="25"/>
    </location>
</feature>
<evidence type="ECO:0008006" key="8">
    <source>
        <dbReference type="Google" id="ProtNLM"/>
    </source>
</evidence>
<dbReference type="GO" id="GO:0033573">
    <property type="term" value="C:high-affinity iron permease complex"/>
    <property type="evidence" value="ECO:0007669"/>
    <property type="project" value="InterPro"/>
</dbReference>
<dbReference type="PANTHER" id="PTHR31632">
    <property type="entry name" value="IRON TRANSPORTER FTH1"/>
    <property type="match status" value="1"/>
</dbReference>
<comment type="similarity">
    <text evidence="2">Belongs to the oxidase-dependent Fe transporter (OFeT) (TC 9.A.10.1) family.</text>
</comment>
<feature type="transmembrane region" description="Helical" evidence="6">
    <location>
        <begin position="106"/>
        <end position="124"/>
    </location>
</feature>
<sequence length="312" mass="35546">VNEFIITFRETLEAALIVGIIYTVISKQGLKKEVLQLWYAVGASIVASLLVALFLNSIKESIGNASIEKLVEATLMYITAGLLWYVIFWLAKKVSDREVLEDQTSIALKTAGWGLFFLVFFAILREGFETAIFLMGSFSILGSFSYIGFFSGMILAVFLGYLVVVQGRRVDLTSFFRVTTLLLVFFASGMVAYGTHEAEEFLVKGDHLDWVGLKDKQLEDGTTLKAKDQIVRAWNVHTPKQTLDENDKEVFYSYNLHGKDQYSHWLHDKGRVGVFLKGFFGYNSNPNWLELILWFLSLFFGLSLWRKFYFSS</sequence>
<evidence type="ECO:0000256" key="5">
    <source>
        <dbReference type="ARBA" id="ARBA00023136"/>
    </source>
</evidence>
<evidence type="ECO:0000313" key="7">
    <source>
        <dbReference type="EMBL" id="SUZ55598.1"/>
    </source>
</evidence>
<comment type="subcellular location">
    <subcellularLocation>
        <location evidence="1">Membrane</location>
        <topology evidence="1">Multi-pass membrane protein</topology>
    </subcellularLocation>
</comment>
<accession>A0A381NP31</accession>
<protein>
    <recommendedName>
        <fullName evidence="8">Iron permease FTR1 family protein</fullName>
    </recommendedName>
</protein>
<proteinExistence type="inferred from homology"/>